<dbReference type="EMBL" id="JACHIE010000010">
    <property type="protein sequence ID" value="MBB6457770.1"/>
    <property type="molecule type" value="Genomic_DNA"/>
</dbReference>
<comment type="caution">
    <text evidence="1">The sequence shown here is derived from an EMBL/GenBank/DDBJ whole genome shotgun (WGS) entry which is preliminary data.</text>
</comment>
<evidence type="ECO:0000313" key="1">
    <source>
        <dbReference type="EMBL" id="MBB6457770.1"/>
    </source>
</evidence>
<dbReference type="AlphaFoldDB" id="A0A841QGX1"/>
<name>A0A841QGX1_9PROT</name>
<accession>A0A841QGX1</accession>
<dbReference type="RefSeq" id="WP_166115484.1">
    <property type="nucleotide sequence ID" value="NZ_BAABDB010000010.1"/>
</dbReference>
<evidence type="ECO:0000313" key="2">
    <source>
        <dbReference type="Proteomes" id="UP000578000"/>
    </source>
</evidence>
<reference evidence="1 2" key="1">
    <citation type="submission" date="2020-08" db="EMBL/GenBank/DDBJ databases">
        <title>Genomic Encyclopedia of Type Strains, Phase IV (KMG-IV): sequencing the most valuable type-strain genomes for metagenomic binning, comparative biology and taxonomic classification.</title>
        <authorList>
            <person name="Goeker M."/>
        </authorList>
    </citation>
    <scope>NUCLEOTIDE SEQUENCE [LARGE SCALE GENOMIC DNA]</scope>
    <source>
        <strain evidence="1 2">DSM 4491</strain>
    </source>
</reference>
<dbReference type="Proteomes" id="UP000578000">
    <property type="component" value="Unassembled WGS sequence"/>
</dbReference>
<keyword evidence="2" id="KW-1185">Reference proteome</keyword>
<gene>
    <name evidence="1" type="ORF">HNR55_002372</name>
</gene>
<sequence length="113" mass="12820">METVVQSGIHTLLVDIKCNLFDFRLGILESIKYAVNSEKKLLPRKHGTSALQLLQCLFGIAAQRTGKEWERIYKIVSIQCVERNPLMVGCSYPLLFPVLVKRNTRGNADIFVI</sequence>
<protein>
    <submittedName>
        <fullName evidence="1">Uncharacterized protein</fullName>
    </submittedName>
</protein>
<organism evidence="1 2">
    <name type="scientific">Acetobacter lovaniensis</name>
    <dbReference type="NCBI Taxonomy" id="104100"/>
    <lineage>
        <taxon>Bacteria</taxon>
        <taxon>Pseudomonadati</taxon>
        <taxon>Pseudomonadota</taxon>
        <taxon>Alphaproteobacteria</taxon>
        <taxon>Acetobacterales</taxon>
        <taxon>Acetobacteraceae</taxon>
        <taxon>Acetobacter</taxon>
    </lineage>
</organism>
<proteinExistence type="predicted"/>